<dbReference type="AlphaFoldDB" id="A0A2I1DMY9"/>
<evidence type="ECO:0000313" key="2">
    <source>
        <dbReference type="Proteomes" id="UP000234329"/>
    </source>
</evidence>
<comment type="caution">
    <text evidence="1">The sequence shown here is derived from an EMBL/GenBank/DDBJ whole genome shotgun (WGS) entry which is preliminary data.</text>
</comment>
<evidence type="ECO:0000313" key="1">
    <source>
        <dbReference type="EMBL" id="PKY11245.1"/>
    </source>
</evidence>
<dbReference type="OrthoDB" id="3611744at2"/>
<dbReference type="InterPro" id="IPR014985">
    <property type="entry name" value="WbqC"/>
</dbReference>
<sequence>MKLAIMQPYFFPYIGYWQLMSEVDKFVVYDNIKYTKSGWIRRNRILLNGHDKLISLPIKNDSDFLDIKDRSISEIFYLKEKEKIKNLIDAGYSKAPNYDTVKPIIDRILDQNESNLFLFIYNSILTIKKYLGIDTELMISSEININHSLRNKYKVIEICKNLKSDHYINSIGGATIYNRNEFLSNGINLMFLKTRDIIYQQFNNGFIPNLSIIDVMMFNSTDQAKELLKQYILQ</sequence>
<dbReference type="InParanoid" id="A0A2I1DMY9"/>
<keyword evidence="2" id="KW-1185">Reference proteome</keyword>
<organism evidence="1 2">
    <name type="scientific">Acidithiobacillus marinus</name>
    <dbReference type="NCBI Taxonomy" id="187490"/>
    <lineage>
        <taxon>Bacteria</taxon>
        <taxon>Pseudomonadati</taxon>
        <taxon>Pseudomonadota</taxon>
        <taxon>Acidithiobacillia</taxon>
        <taxon>Acidithiobacillales</taxon>
        <taxon>Acidithiobacillaceae</taxon>
        <taxon>Acidithiobacillus</taxon>
    </lineage>
</organism>
<evidence type="ECO:0008006" key="3">
    <source>
        <dbReference type="Google" id="ProtNLM"/>
    </source>
</evidence>
<reference evidence="1 2" key="1">
    <citation type="submission" date="2017-03" db="EMBL/GenBank/DDBJ databases">
        <title>Draft genime sequence of the acidophilic sulfur-oxidizing bacterium Acidithiobacillus sp. SH, isolated from seawater.</title>
        <authorList>
            <person name="Sharmin S."/>
            <person name="Tokuhisa M."/>
            <person name="Kanao T."/>
            <person name="Kamimura K."/>
        </authorList>
    </citation>
    <scope>NUCLEOTIDE SEQUENCE [LARGE SCALE GENOMIC DNA]</scope>
    <source>
        <strain evidence="1 2">SH</strain>
    </source>
</reference>
<name>A0A2I1DMY9_9PROT</name>
<dbReference type="RefSeq" id="WP_101537369.1">
    <property type="nucleotide sequence ID" value="NZ_MXAV01000020.1"/>
</dbReference>
<proteinExistence type="predicted"/>
<dbReference type="Proteomes" id="UP000234329">
    <property type="component" value="Unassembled WGS sequence"/>
</dbReference>
<dbReference type="Pfam" id="PF08889">
    <property type="entry name" value="WbqC"/>
    <property type="match status" value="1"/>
</dbReference>
<protein>
    <recommendedName>
        <fullName evidence="3">WbqC-like protein</fullName>
    </recommendedName>
</protein>
<accession>A0A2I1DMY9</accession>
<dbReference type="EMBL" id="MXAV01000020">
    <property type="protein sequence ID" value="PKY11245.1"/>
    <property type="molecule type" value="Genomic_DNA"/>
</dbReference>
<gene>
    <name evidence="1" type="ORF">B1757_05500</name>
</gene>